<sequence length="169" mass="18988">MDTLRGSELFVFCALLKLVTAFTGLFVILFVWWSVSTTLDCFPFGSFRLYSRASVVYVCICYVPASRDNGVRNNIGSRLWLSSGISNCEWIGDQNTYPYPCVLLVRGRVSGIQCECTRQPCLIFFLPLGSMRPCCQSPGVTLARIVVIPPFWLAMRIVQPAYSMIRSTT</sequence>
<evidence type="ECO:0000313" key="2">
    <source>
        <dbReference type="EMBL" id="OJJ73518.1"/>
    </source>
</evidence>
<keyword evidence="1" id="KW-0472">Membrane</keyword>
<dbReference type="GeneID" id="93579063"/>
<dbReference type="Proteomes" id="UP000184499">
    <property type="component" value="Unassembled WGS sequence"/>
</dbReference>
<feature type="transmembrane region" description="Helical" evidence="1">
    <location>
        <begin position="47"/>
        <end position="65"/>
    </location>
</feature>
<dbReference type="RefSeq" id="XP_067480766.1">
    <property type="nucleotide sequence ID" value="XM_067626575.1"/>
</dbReference>
<dbReference type="VEuPathDB" id="FungiDB:ASPBRDRAFT_506075"/>
<name>A0A1L9UP97_ASPBC</name>
<gene>
    <name evidence="2" type="ORF">ASPBRDRAFT_506075</name>
</gene>
<keyword evidence="1" id="KW-1133">Transmembrane helix</keyword>
<evidence type="ECO:0000313" key="3">
    <source>
        <dbReference type="Proteomes" id="UP000184499"/>
    </source>
</evidence>
<evidence type="ECO:0000256" key="1">
    <source>
        <dbReference type="SAM" id="Phobius"/>
    </source>
</evidence>
<proteinExistence type="predicted"/>
<organism evidence="2 3">
    <name type="scientific">Aspergillus brasiliensis (strain CBS 101740 / IMI 381727 / IBT 21946)</name>
    <dbReference type="NCBI Taxonomy" id="767769"/>
    <lineage>
        <taxon>Eukaryota</taxon>
        <taxon>Fungi</taxon>
        <taxon>Dikarya</taxon>
        <taxon>Ascomycota</taxon>
        <taxon>Pezizomycotina</taxon>
        <taxon>Eurotiomycetes</taxon>
        <taxon>Eurotiomycetidae</taxon>
        <taxon>Eurotiales</taxon>
        <taxon>Aspergillaceae</taxon>
        <taxon>Aspergillus</taxon>
        <taxon>Aspergillus subgen. Circumdati</taxon>
    </lineage>
</organism>
<protein>
    <submittedName>
        <fullName evidence="2">Uncharacterized protein</fullName>
    </submittedName>
</protein>
<feature type="transmembrane region" description="Helical" evidence="1">
    <location>
        <begin position="9"/>
        <end position="35"/>
    </location>
</feature>
<dbReference type="AlphaFoldDB" id="A0A1L9UP97"/>
<keyword evidence="1" id="KW-0812">Transmembrane</keyword>
<reference evidence="3" key="1">
    <citation type="journal article" date="2017" name="Genome Biol.">
        <title>Comparative genomics reveals high biological diversity and specific adaptations in the industrially and medically important fungal genus Aspergillus.</title>
        <authorList>
            <person name="de Vries R.P."/>
            <person name="Riley R."/>
            <person name="Wiebenga A."/>
            <person name="Aguilar-Osorio G."/>
            <person name="Amillis S."/>
            <person name="Uchima C.A."/>
            <person name="Anderluh G."/>
            <person name="Asadollahi M."/>
            <person name="Askin M."/>
            <person name="Barry K."/>
            <person name="Battaglia E."/>
            <person name="Bayram O."/>
            <person name="Benocci T."/>
            <person name="Braus-Stromeyer S.A."/>
            <person name="Caldana C."/>
            <person name="Canovas D."/>
            <person name="Cerqueira G.C."/>
            <person name="Chen F."/>
            <person name="Chen W."/>
            <person name="Choi C."/>
            <person name="Clum A."/>
            <person name="Dos Santos R.A."/>
            <person name="Damasio A.R."/>
            <person name="Diallinas G."/>
            <person name="Emri T."/>
            <person name="Fekete E."/>
            <person name="Flipphi M."/>
            <person name="Freyberg S."/>
            <person name="Gallo A."/>
            <person name="Gournas C."/>
            <person name="Habgood R."/>
            <person name="Hainaut M."/>
            <person name="Harispe M.L."/>
            <person name="Henrissat B."/>
            <person name="Hilden K.S."/>
            <person name="Hope R."/>
            <person name="Hossain A."/>
            <person name="Karabika E."/>
            <person name="Karaffa L."/>
            <person name="Karanyi Z."/>
            <person name="Krasevec N."/>
            <person name="Kuo A."/>
            <person name="Kusch H."/>
            <person name="LaButti K."/>
            <person name="Lagendijk E.L."/>
            <person name="Lapidus A."/>
            <person name="Levasseur A."/>
            <person name="Lindquist E."/>
            <person name="Lipzen A."/>
            <person name="Logrieco A.F."/>
            <person name="MacCabe A."/>
            <person name="Maekelae M.R."/>
            <person name="Malavazi I."/>
            <person name="Melin P."/>
            <person name="Meyer V."/>
            <person name="Mielnichuk N."/>
            <person name="Miskei M."/>
            <person name="Molnar A.P."/>
            <person name="Mule G."/>
            <person name="Ngan C.Y."/>
            <person name="Orejas M."/>
            <person name="Orosz E."/>
            <person name="Ouedraogo J.P."/>
            <person name="Overkamp K.M."/>
            <person name="Park H.-S."/>
            <person name="Perrone G."/>
            <person name="Piumi F."/>
            <person name="Punt P.J."/>
            <person name="Ram A.F."/>
            <person name="Ramon A."/>
            <person name="Rauscher S."/>
            <person name="Record E."/>
            <person name="Riano-Pachon D.M."/>
            <person name="Robert V."/>
            <person name="Roehrig J."/>
            <person name="Ruller R."/>
            <person name="Salamov A."/>
            <person name="Salih N.S."/>
            <person name="Samson R.A."/>
            <person name="Sandor E."/>
            <person name="Sanguinetti M."/>
            <person name="Schuetze T."/>
            <person name="Sepcic K."/>
            <person name="Shelest E."/>
            <person name="Sherlock G."/>
            <person name="Sophianopoulou V."/>
            <person name="Squina F.M."/>
            <person name="Sun H."/>
            <person name="Susca A."/>
            <person name="Todd R.B."/>
            <person name="Tsang A."/>
            <person name="Unkles S.E."/>
            <person name="van de Wiele N."/>
            <person name="van Rossen-Uffink D."/>
            <person name="Oliveira J.V."/>
            <person name="Vesth T.C."/>
            <person name="Visser J."/>
            <person name="Yu J.-H."/>
            <person name="Zhou M."/>
            <person name="Andersen M.R."/>
            <person name="Archer D.B."/>
            <person name="Baker S.E."/>
            <person name="Benoit I."/>
            <person name="Brakhage A.A."/>
            <person name="Braus G.H."/>
            <person name="Fischer R."/>
            <person name="Frisvad J.C."/>
            <person name="Goldman G.H."/>
            <person name="Houbraken J."/>
            <person name="Oakley B."/>
            <person name="Pocsi I."/>
            <person name="Scazzocchio C."/>
            <person name="Seiboth B."/>
            <person name="vanKuyk P.A."/>
            <person name="Wortman J."/>
            <person name="Dyer P.S."/>
            <person name="Grigoriev I.V."/>
        </authorList>
    </citation>
    <scope>NUCLEOTIDE SEQUENCE [LARGE SCALE GENOMIC DNA]</scope>
    <source>
        <strain evidence="3">CBS 101740 / IMI 381727 / IBT 21946</strain>
    </source>
</reference>
<keyword evidence="3" id="KW-1185">Reference proteome</keyword>
<accession>A0A1L9UP97</accession>
<dbReference type="EMBL" id="KV878682">
    <property type="protein sequence ID" value="OJJ73518.1"/>
    <property type="molecule type" value="Genomic_DNA"/>
</dbReference>